<evidence type="ECO:0000256" key="1">
    <source>
        <dbReference type="SAM" id="Phobius"/>
    </source>
</evidence>
<dbReference type="AlphaFoldDB" id="A0A4D6WVH7"/>
<reference evidence="2" key="1">
    <citation type="journal article" date="2019" name="Mol. Phylogenet. Evol.">
        <title>Morphological evolution and classification of the red algal order Ceramiales inferred using plastid phylogenomics.</title>
        <authorList>
            <person name="Diaz-Tapia P."/>
            <person name="Pasella M.M."/>
            <person name="Verbruggen H."/>
            <person name="Maggs C.A."/>
        </authorList>
    </citation>
    <scope>NUCLEOTIDE SEQUENCE</scope>
    <source>
        <strain evidence="2">HV05337</strain>
    </source>
</reference>
<geneLocation type="plastid" evidence="2"/>
<gene>
    <name evidence="2" type="primary">orf138</name>
</gene>
<keyword evidence="1" id="KW-1133">Transmembrane helix</keyword>
<dbReference type="EMBL" id="MK814681">
    <property type="protein sequence ID" value="QCI07416.1"/>
    <property type="molecule type" value="Genomic_DNA"/>
</dbReference>
<feature type="transmembrane region" description="Helical" evidence="1">
    <location>
        <begin position="82"/>
        <end position="101"/>
    </location>
</feature>
<feature type="transmembrane region" description="Helical" evidence="1">
    <location>
        <begin position="6"/>
        <end position="23"/>
    </location>
</feature>
<organism evidence="2">
    <name type="scientific">Leiomenia cribrosa</name>
    <dbReference type="NCBI Taxonomy" id="217483"/>
    <lineage>
        <taxon>Eukaryota</taxon>
        <taxon>Rhodophyta</taxon>
        <taxon>Florideophyceae</taxon>
        <taxon>Rhodymeniophycidae</taxon>
        <taxon>Gigartinales</taxon>
        <taxon>Kallymeniaceae</taxon>
        <taxon>Leiomenia</taxon>
    </lineage>
</organism>
<accession>A0A4D6WVH7</accession>
<keyword evidence="1" id="KW-0812">Transmembrane</keyword>
<protein>
    <submittedName>
        <fullName evidence="2">Uncharacterized protein</fullName>
    </submittedName>
</protein>
<reference evidence="2" key="2">
    <citation type="submission" date="2019-04" db="EMBL/GenBank/DDBJ databases">
        <authorList>
            <person name="Pasella M."/>
        </authorList>
    </citation>
    <scope>NUCLEOTIDE SEQUENCE</scope>
    <source>
        <strain evidence="2">HV05337</strain>
    </source>
</reference>
<evidence type="ECO:0000313" key="2">
    <source>
        <dbReference type="EMBL" id="QCI07416.1"/>
    </source>
</evidence>
<proteinExistence type="predicted"/>
<keyword evidence="1" id="KW-0472">Membrane</keyword>
<name>A0A4D6WVH7_9FLOR</name>
<feature type="transmembrane region" description="Helical" evidence="1">
    <location>
        <begin position="59"/>
        <end position="76"/>
    </location>
</feature>
<keyword evidence="2" id="KW-0934">Plastid</keyword>
<sequence length="138" mass="16608">MLFMYIVFIFSLKMDYVYIFCIYRKYMVASSSLVIQKISNISFHIVHIENYNLYYIKKIGLLIFLLYGCIIFYGLLSIEVSTFNFIAISIYLWLGFSILNIRLNYYNNNTHCLSGYNLFSYKFLSKNSLRRYLIFDNR</sequence>